<sequence>MRPRGVVIRRDAGLFGYERALVRCGLGPVAGVDEAGRGACAGPLVVAAVVLGPDGRRRLSPRLADSKLLTEQVREGLFDEVMRSAAAWSTVVIPAAEIDRTGVHVANITGMRRAVARLGRRPGYVLTDGFAVAGFGTESLAVVKGDRVAACIAAASIVAKVTRDRIMRALHTRYAEYDFAQHKGYVTAAHAAALARYGPCDEHRKSYVNVAAHAMPTREARSLRLEDRVLATSLHGVTETA</sequence>
<evidence type="ECO:0000256" key="5">
    <source>
        <dbReference type="ARBA" id="ARBA00007383"/>
    </source>
</evidence>
<dbReference type="AlphaFoldDB" id="A0A0D8BCU4"/>
<comment type="cofactor">
    <cofactor evidence="14 15">
        <name>Mn(2+)</name>
        <dbReference type="ChEBI" id="CHEBI:29035"/>
    </cofactor>
    <cofactor evidence="14 15">
        <name>Mg(2+)</name>
        <dbReference type="ChEBI" id="CHEBI:18420"/>
    </cofactor>
    <text evidence="14 15">Manganese or magnesium. Binds 1 divalent metal ion per monomer in the absence of substrate. May bind a second metal ion after substrate binding.</text>
</comment>
<dbReference type="PROSITE" id="PS51975">
    <property type="entry name" value="RNASE_H_2"/>
    <property type="match status" value="1"/>
</dbReference>
<dbReference type="GO" id="GO:0032299">
    <property type="term" value="C:ribonuclease H2 complex"/>
    <property type="evidence" value="ECO:0007669"/>
    <property type="project" value="TreeGrafter"/>
</dbReference>
<evidence type="ECO:0000256" key="10">
    <source>
        <dbReference type="ARBA" id="ARBA00022723"/>
    </source>
</evidence>
<evidence type="ECO:0000259" key="17">
    <source>
        <dbReference type="PROSITE" id="PS51975"/>
    </source>
</evidence>
<dbReference type="GO" id="GO:0006298">
    <property type="term" value="P:mismatch repair"/>
    <property type="evidence" value="ECO:0007669"/>
    <property type="project" value="TreeGrafter"/>
</dbReference>
<dbReference type="EMBL" id="JYFN01000028">
    <property type="protein sequence ID" value="KJE22016.1"/>
    <property type="molecule type" value="Genomic_DNA"/>
</dbReference>
<dbReference type="RefSeq" id="WP_044886199.1">
    <property type="nucleotide sequence ID" value="NZ_JYFN01000028.1"/>
</dbReference>
<evidence type="ECO:0000256" key="14">
    <source>
        <dbReference type="HAMAP-Rule" id="MF_00052"/>
    </source>
</evidence>
<dbReference type="Proteomes" id="UP000032545">
    <property type="component" value="Unassembled WGS sequence"/>
</dbReference>
<dbReference type="InterPro" id="IPR022898">
    <property type="entry name" value="RNase_HII"/>
</dbReference>
<dbReference type="InterPro" id="IPR024567">
    <property type="entry name" value="RNase_HII/HIII_dom"/>
</dbReference>
<dbReference type="PANTHER" id="PTHR10954">
    <property type="entry name" value="RIBONUCLEASE H2 SUBUNIT A"/>
    <property type="match status" value="1"/>
</dbReference>
<dbReference type="GO" id="GO:0043137">
    <property type="term" value="P:DNA replication, removal of RNA primer"/>
    <property type="evidence" value="ECO:0007669"/>
    <property type="project" value="TreeGrafter"/>
</dbReference>
<dbReference type="InterPro" id="IPR012337">
    <property type="entry name" value="RNaseH-like_sf"/>
</dbReference>
<dbReference type="PATRIC" id="fig|1502723.3.peg.3056"/>
<evidence type="ECO:0000256" key="1">
    <source>
        <dbReference type="ARBA" id="ARBA00000077"/>
    </source>
</evidence>
<feature type="domain" description="RNase H type-2" evidence="17">
    <location>
        <begin position="27"/>
        <end position="227"/>
    </location>
</feature>
<keyword evidence="10 14" id="KW-0479">Metal-binding</keyword>
<organism evidence="18 19">
    <name type="scientific">Frankia torreyi</name>
    <dbReference type="NCBI Taxonomy" id="1856"/>
    <lineage>
        <taxon>Bacteria</taxon>
        <taxon>Bacillati</taxon>
        <taxon>Actinomycetota</taxon>
        <taxon>Actinomycetes</taxon>
        <taxon>Frankiales</taxon>
        <taxon>Frankiaceae</taxon>
        <taxon>Frankia</taxon>
    </lineage>
</organism>
<evidence type="ECO:0000256" key="2">
    <source>
        <dbReference type="ARBA" id="ARBA00001946"/>
    </source>
</evidence>
<protein>
    <recommendedName>
        <fullName evidence="7 14">Ribonuclease HII</fullName>
        <shortName evidence="14">RNase HII</shortName>
        <ecNumber evidence="6 14">3.1.26.4</ecNumber>
    </recommendedName>
</protein>
<keyword evidence="9 14" id="KW-0540">Nuclease</keyword>
<keyword evidence="12 14" id="KW-0378">Hydrolase</keyword>
<reference evidence="18 19" key="2">
    <citation type="journal article" date="2016" name="Genome Announc.">
        <title>Permanent Draft Genome Sequences for Two Variants of Frankia sp. Strain CpI1, the First Frankia Strain Isolated from Root Nodules of Comptonia peregrina.</title>
        <authorList>
            <person name="Oshone R."/>
            <person name="Hurst S.G.IV."/>
            <person name="Abebe-Akele F."/>
            <person name="Simpson S."/>
            <person name="Morris K."/>
            <person name="Thomas W.K."/>
            <person name="Tisa L.S."/>
        </authorList>
    </citation>
    <scope>NUCLEOTIDE SEQUENCE [LARGE SCALE GENOMIC DNA]</scope>
    <source>
        <strain evidence="19">CpI1-S</strain>
    </source>
</reference>
<evidence type="ECO:0000313" key="18">
    <source>
        <dbReference type="EMBL" id="KJE22016.1"/>
    </source>
</evidence>
<comment type="catalytic activity">
    <reaction evidence="1 14 15 16">
        <text>Endonucleolytic cleavage to 5'-phosphomonoester.</text>
        <dbReference type="EC" id="3.1.26.4"/>
    </reaction>
</comment>
<dbReference type="InterPro" id="IPR036397">
    <property type="entry name" value="RNaseH_sf"/>
</dbReference>
<evidence type="ECO:0000256" key="7">
    <source>
        <dbReference type="ARBA" id="ARBA00019179"/>
    </source>
</evidence>
<proteinExistence type="inferred from homology"/>
<evidence type="ECO:0000256" key="13">
    <source>
        <dbReference type="ARBA" id="ARBA00023211"/>
    </source>
</evidence>
<evidence type="ECO:0000256" key="6">
    <source>
        <dbReference type="ARBA" id="ARBA00012180"/>
    </source>
</evidence>
<dbReference type="GO" id="GO:0004523">
    <property type="term" value="F:RNA-DNA hybrid ribonuclease activity"/>
    <property type="evidence" value="ECO:0007669"/>
    <property type="project" value="UniProtKB-UniRule"/>
</dbReference>
<keyword evidence="19" id="KW-1185">Reference proteome</keyword>
<evidence type="ECO:0000256" key="3">
    <source>
        <dbReference type="ARBA" id="ARBA00004065"/>
    </source>
</evidence>
<dbReference type="NCBIfam" id="NF000595">
    <property type="entry name" value="PRK00015.1-3"/>
    <property type="match status" value="1"/>
</dbReference>
<accession>A0A0D8BCU4</accession>
<comment type="function">
    <text evidence="3 14 16">Endonuclease that specifically degrades the RNA of RNA-DNA hybrids.</text>
</comment>
<evidence type="ECO:0000313" key="19">
    <source>
        <dbReference type="Proteomes" id="UP000032545"/>
    </source>
</evidence>
<feature type="binding site" evidence="14 15">
    <location>
        <position position="34"/>
    </location>
    <ligand>
        <name>a divalent metal cation</name>
        <dbReference type="ChEBI" id="CHEBI:60240"/>
    </ligand>
</feature>
<dbReference type="InterPro" id="IPR001352">
    <property type="entry name" value="RNase_HII/HIII"/>
</dbReference>
<evidence type="ECO:0000256" key="11">
    <source>
        <dbReference type="ARBA" id="ARBA00022759"/>
    </source>
</evidence>
<keyword evidence="13 14" id="KW-0464">Manganese</keyword>
<dbReference type="CDD" id="cd07182">
    <property type="entry name" value="RNase_HII_bacteria_HII_like"/>
    <property type="match status" value="1"/>
</dbReference>
<comment type="caution">
    <text evidence="18">The sequence shown here is derived from an EMBL/GenBank/DDBJ whole genome shotgun (WGS) entry which is preliminary data.</text>
</comment>
<dbReference type="OrthoDB" id="9803420at2"/>
<evidence type="ECO:0000256" key="4">
    <source>
        <dbReference type="ARBA" id="ARBA00004496"/>
    </source>
</evidence>
<dbReference type="SUPFAM" id="SSF53098">
    <property type="entry name" value="Ribonuclease H-like"/>
    <property type="match status" value="1"/>
</dbReference>
<keyword evidence="11 14" id="KW-0255">Endonuclease</keyword>
<evidence type="ECO:0000256" key="12">
    <source>
        <dbReference type="ARBA" id="ARBA00022801"/>
    </source>
</evidence>
<dbReference type="Gene3D" id="3.30.420.10">
    <property type="entry name" value="Ribonuclease H-like superfamily/Ribonuclease H"/>
    <property type="match status" value="1"/>
</dbReference>
<dbReference type="GO" id="GO:0030145">
    <property type="term" value="F:manganese ion binding"/>
    <property type="evidence" value="ECO:0007669"/>
    <property type="project" value="UniProtKB-UniRule"/>
</dbReference>
<dbReference type="PANTHER" id="PTHR10954:SF18">
    <property type="entry name" value="RIBONUCLEASE HII"/>
    <property type="match status" value="1"/>
</dbReference>
<comment type="cofactor">
    <cofactor evidence="2">
        <name>Mg(2+)</name>
        <dbReference type="ChEBI" id="CHEBI:18420"/>
    </cofactor>
</comment>
<name>A0A0D8BCU4_9ACTN</name>
<comment type="similarity">
    <text evidence="5 14 16">Belongs to the RNase HII family.</text>
</comment>
<feature type="binding site" evidence="14 15">
    <location>
        <position position="33"/>
    </location>
    <ligand>
        <name>a divalent metal cation</name>
        <dbReference type="ChEBI" id="CHEBI:60240"/>
    </ligand>
</feature>
<dbReference type="EC" id="3.1.26.4" evidence="6 14"/>
<evidence type="ECO:0000256" key="15">
    <source>
        <dbReference type="PROSITE-ProRule" id="PRU01319"/>
    </source>
</evidence>
<evidence type="ECO:0000256" key="8">
    <source>
        <dbReference type="ARBA" id="ARBA00022490"/>
    </source>
</evidence>
<keyword evidence="8 14" id="KW-0963">Cytoplasm</keyword>
<comment type="subcellular location">
    <subcellularLocation>
        <location evidence="4 14">Cytoplasm</location>
    </subcellularLocation>
</comment>
<dbReference type="NCBIfam" id="NF000598">
    <property type="entry name" value="PRK00015.2-2"/>
    <property type="match status" value="1"/>
</dbReference>
<dbReference type="GO" id="GO:0003723">
    <property type="term" value="F:RNA binding"/>
    <property type="evidence" value="ECO:0007669"/>
    <property type="project" value="UniProtKB-UniRule"/>
</dbReference>
<dbReference type="GO" id="GO:0005737">
    <property type="term" value="C:cytoplasm"/>
    <property type="evidence" value="ECO:0007669"/>
    <property type="project" value="UniProtKB-SubCell"/>
</dbReference>
<evidence type="ECO:0000256" key="9">
    <source>
        <dbReference type="ARBA" id="ARBA00022722"/>
    </source>
</evidence>
<evidence type="ECO:0000256" key="16">
    <source>
        <dbReference type="RuleBase" id="RU003515"/>
    </source>
</evidence>
<dbReference type="HAMAP" id="MF_00052_B">
    <property type="entry name" value="RNase_HII_B"/>
    <property type="match status" value="1"/>
</dbReference>
<reference evidence="19" key="1">
    <citation type="submission" date="2015-02" db="EMBL/GenBank/DDBJ databases">
        <title>Draft Genome of Frankia sp. CpI1-S.</title>
        <authorList>
            <person name="Oshone R.T."/>
            <person name="Ngom M."/>
            <person name="Ghodhbane-Gtari F."/>
            <person name="Gtari M."/>
            <person name="Morris K."/>
            <person name="Thomas K."/>
            <person name="Sen A."/>
            <person name="Tisa L.S."/>
        </authorList>
    </citation>
    <scope>NUCLEOTIDE SEQUENCE [LARGE SCALE GENOMIC DNA]</scope>
    <source>
        <strain evidence="19">CpI1-S</strain>
    </source>
</reference>
<gene>
    <name evidence="14" type="primary">rnhB</name>
    <name evidence="18" type="ORF">FF36_03606</name>
</gene>
<dbReference type="Pfam" id="PF01351">
    <property type="entry name" value="RNase_HII"/>
    <property type="match status" value="1"/>
</dbReference>
<feature type="binding site" evidence="14 15">
    <location>
        <position position="128"/>
    </location>
    <ligand>
        <name>a divalent metal cation</name>
        <dbReference type="ChEBI" id="CHEBI:60240"/>
    </ligand>
</feature>